<dbReference type="InterPro" id="IPR033116">
    <property type="entry name" value="TRYPSIN_SER"/>
</dbReference>
<dbReference type="PROSITE" id="PS00135">
    <property type="entry name" value="TRYPSIN_SER"/>
    <property type="match status" value="1"/>
</dbReference>
<dbReference type="PANTHER" id="PTHR24264">
    <property type="entry name" value="TRYPSIN-RELATED"/>
    <property type="match status" value="1"/>
</dbReference>
<reference evidence="5 6" key="1">
    <citation type="submission" date="2024-02" db="EMBL/GenBank/DDBJ databases">
        <authorList>
            <person name="Chen Y."/>
            <person name="Shah S."/>
            <person name="Dougan E. K."/>
            <person name="Thang M."/>
            <person name="Chan C."/>
        </authorList>
    </citation>
    <scope>NUCLEOTIDE SEQUENCE [LARGE SCALE GENOMIC DNA]</scope>
</reference>
<dbReference type="PROSITE" id="PS50240">
    <property type="entry name" value="TRYPSIN_DOM"/>
    <property type="match status" value="1"/>
</dbReference>
<dbReference type="PANTHER" id="PTHR24264:SF54">
    <property type="entry name" value="PEPTIDASE S1 DOMAIN-CONTAINING PROTEIN"/>
    <property type="match status" value="1"/>
</dbReference>
<dbReference type="Proteomes" id="UP001642484">
    <property type="component" value="Unassembled WGS sequence"/>
</dbReference>
<dbReference type="Gene3D" id="2.40.10.10">
    <property type="entry name" value="Trypsin-like serine proteases"/>
    <property type="match status" value="1"/>
</dbReference>
<dbReference type="InterPro" id="IPR043504">
    <property type="entry name" value="Peptidase_S1_PA_chymotrypsin"/>
</dbReference>
<accession>A0ABP0JX37</accession>
<dbReference type="SUPFAM" id="SSF50494">
    <property type="entry name" value="Trypsin-like serine proteases"/>
    <property type="match status" value="1"/>
</dbReference>
<feature type="non-terminal residue" evidence="5">
    <location>
        <position position="1"/>
    </location>
</feature>
<dbReference type="GO" id="GO:0006508">
    <property type="term" value="P:proteolysis"/>
    <property type="evidence" value="ECO:0007669"/>
    <property type="project" value="UniProtKB-KW"/>
</dbReference>
<proteinExistence type="predicted"/>
<dbReference type="GO" id="GO:0008233">
    <property type="term" value="F:peptidase activity"/>
    <property type="evidence" value="ECO:0007669"/>
    <property type="project" value="UniProtKB-KW"/>
</dbReference>
<dbReference type="InterPro" id="IPR050127">
    <property type="entry name" value="Serine_Proteases_S1"/>
</dbReference>
<feature type="non-terminal residue" evidence="5">
    <location>
        <position position="210"/>
    </location>
</feature>
<keyword evidence="2" id="KW-0378">Hydrolase</keyword>
<dbReference type="Pfam" id="PF00089">
    <property type="entry name" value="Trypsin"/>
    <property type="match status" value="1"/>
</dbReference>
<feature type="region of interest" description="Disordered" evidence="3">
    <location>
        <begin position="1"/>
        <end position="27"/>
    </location>
</feature>
<evidence type="ECO:0000256" key="3">
    <source>
        <dbReference type="SAM" id="MobiDB-lite"/>
    </source>
</evidence>
<keyword evidence="1" id="KW-0645">Protease</keyword>
<dbReference type="SMART" id="SM00020">
    <property type="entry name" value="Tryp_SPc"/>
    <property type="match status" value="1"/>
</dbReference>
<feature type="domain" description="Peptidase S1" evidence="4">
    <location>
        <begin position="1"/>
        <end position="124"/>
    </location>
</feature>
<feature type="compositionally biased region" description="Low complexity" evidence="3">
    <location>
        <begin position="14"/>
        <end position="23"/>
    </location>
</feature>
<keyword evidence="6" id="KW-1185">Reference proteome</keyword>
<evidence type="ECO:0000259" key="4">
    <source>
        <dbReference type="PROSITE" id="PS50240"/>
    </source>
</evidence>
<evidence type="ECO:0000256" key="2">
    <source>
        <dbReference type="ARBA" id="ARBA00022801"/>
    </source>
</evidence>
<evidence type="ECO:0000313" key="6">
    <source>
        <dbReference type="Proteomes" id="UP001642484"/>
    </source>
</evidence>
<dbReference type="EMBL" id="CAXAMN010006759">
    <property type="protein sequence ID" value="CAK9019021.1"/>
    <property type="molecule type" value="Genomic_DNA"/>
</dbReference>
<dbReference type="InterPro" id="IPR009003">
    <property type="entry name" value="Peptidase_S1_PA"/>
</dbReference>
<name>A0ABP0JX37_9DINO</name>
<dbReference type="InterPro" id="IPR001254">
    <property type="entry name" value="Trypsin_dom"/>
</dbReference>
<evidence type="ECO:0000313" key="5">
    <source>
        <dbReference type="EMBL" id="CAK9019021.1"/>
    </source>
</evidence>
<evidence type="ECO:0000256" key="1">
    <source>
        <dbReference type="ARBA" id="ARBA00022670"/>
    </source>
</evidence>
<dbReference type="CDD" id="cd00190">
    <property type="entry name" value="Tryp_SPc"/>
    <property type="match status" value="1"/>
</dbReference>
<sequence length="210" mass="22025">DSSGDRAGAECSITGWGTTSSSGPTPDTLQEAPVTLLNKSSCVNAYAKENDTVTDNMLCASGHTPGGITDSCQGDSGGPLICQEDGRFVVRGVTSWGEGCGVEGFPGVYARVSTALSWIRDVMDGKVKQSDFDTDSDVDFGGAMWAVVAGDCVMDAQKCISSPHFPQNYTSADYCRIAVNHTAALPIEVEGFETESNYDTLTVNCEAFSG</sequence>
<gene>
    <name evidence="5" type="ORF">CCMP2556_LOCUS13513</name>
</gene>
<organism evidence="5 6">
    <name type="scientific">Durusdinium trenchii</name>
    <dbReference type="NCBI Taxonomy" id="1381693"/>
    <lineage>
        <taxon>Eukaryota</taxon>
        <taxon>Sar</taxon>
        <taxon>Alveolata</taxon>
        <taxon>Dinophyceae</taxon>
        <taxon>Suessiales</taxon>
        <taxon>Symbiodiniaceae</taxon>
        <taxon>Durusdinium</taxon>
    </lineage>
</organism>
<protein>
    <recommendedName>
        <fullName evidence="4">Peptidase S1 domain-containing protein</fullName>
    </recommendedName>
</protein>
<comment type="caution">
    <text evidence="5">The sequence shown here is derived from an EMBL/GenBank/DDBJ whole genome shotgun (WGS) entry which is preliminary data.</text>
</comment>